<accession>A0A5E4FEI7</accession>
<proteinExistence type="predicted"/>
<keyword evidence="1" id="KW-0472">Membrane</keyword>
<feature type="transmembrane region" description="Helical" evidence="1">
    <location>
        <begin position="90"/>
        <end position="108"/>
    </location>
</feature>
<dbReference type="Gramene" id="VVA26242">
    <property type="protein sequence ID" value="VVA26242"/>
    <property type="gene ID" value="Prudul26B004755"/>
</dbReference>
<dbReference type="AlphaFoldDB" id="A0A5E4FEI7"/>
<dbReference type="Proteomes" id="UP000327085">
    <property type="component" value="Chromosome 5"/>
</dbReference>
<protein>
    <submittedName>
        <fullName evidence="2">Uncharacterized protein</fullName>
    </submittedName>
</protein>
<dbReference type="InParanoid" id="A0A5E4FEI7"/>
<feature type="transmembrane region" description="Helical" evidence="1">
    <location>
        <begin position="64"/>
        <end position="84"/>
    </location>
</feature>
<sequence length="112" mass="12636">MKKLNRFTRKYKLNLKKKNWAIKKYRGQIGSKAAEEELKQRAVKTWPRSVQTTKVGKERRRRWWLARGGGALLVKGVMGFRGSGGMRSRALGALGLGELHLVIAAMLGRVMG</sequence>
<evidence type="ECO:0000313" key="2">
    <source>
        <dbReference type="EMBL" id="VVA26242.1"/>
    </source>
</evidence>
<dbReference type="EMBL" id="CABIKO010000104">
    <property type="protein sequence ID" value="VVA26242.1"/>
    <property type="molecule type" value="Genomic_DNA"/>
</dbReference>
<evidence type="ECO:0000256" key="1">
    <source>
        <dbReference type="SAM" id="Phobius"/>
    </source>
</evidence>
<keyword evidence="1" id="KW-0812">Transmembrane</keyword>
<name>A0A5E4FEI7_PRUDU</name>
<keyword evidence="1" id="KW-1133">Transmembrane helix</keyword>
<reference evidence="3" key="1">
    <citation type="journal article" date="2020" name="Plant J.">
        <title>Transposons played a major role in the diversification between the closely related almond and peach genomes: results from the almond genome sequence.</title>
        <authorList>
            <person name="Alioto T."/>
            <person name="Alexiou K.G."/>
            <person name="Bardil A."/>
            <person name="Barteri F."/>
            <person name="Castanera R."/>
            <person name="Cruz F."/>
            <person name="Dhingra A."/>
            <person name="Duval H."/>
            <person name="Fernandez I Marti A."/>
            <person name="Frias L."/>
            <person name="Galan B."/>
            <person name="Garcia J.L."/>
            <person name="Howad W."/>
            <person name="Gomez-Garrido J."/>
            <person name="Gut M."/>
            <person name="Julca I."/>
            <person name="Morata J."/>
            <person name="Puigdomenech P."/>
            <person name="Ribeca P."/>
            <person name="Rubio Cabetas M.J."/>
            <person name="Vlasova A."/>
            <person name="Wirthensohn M."/>
            <person name="Garcia-Mas J."/>
            <person name="Gabaldon T."/>
            <person name="Casacuberta J.M."/>
            <person name="Arus P."/>
        </authorList>
    </citation>
    <scope>NUCLEOTIDE SEQUENCE [LARGE SCALE GENOMIC DNA]</scope>
    <source>
        <strain evidence="3">cv. Texas</strain>
    </source>
</reference>
<organism evidence="2 3">
    <name type="scientific">Prunus dulcis</name>
    <name type="common">Almond</name>
    <name type="synonym">Amygdalus dulcis</name>
    <dbReference type="NCBI Taxonomy" id="3755"/>
    <lineage>
        <taxon>Eukaryota</taxon>
        <taxon>Viridiplantae</taxon>
        <taxon>Streptophyta</taxon>
        <taxon>Embryophyta</taxon>
        <taxon>Tracheophyta</taxon>
        <taxon>Spermatophyta</taxon>
        <taxon>Magnoliopsida</taxon>
        <taxon>eudicotyledons</taxon>
        <taxon>Gunneridae</taxon>
        <taxon>Pentapetalae</taxon>
        <taxon>rosids</taxon>
        <taxon>fabids</taxon>
        <taxon>Rosales</taxon>
        <taxon>Rosaceae</taxon>
        <taxon>Amygdaloideae</taxon>
        <taxon>Amygdaleae</taxon>
        <taxon>Prunus</taxon>
    </lineage>
</organism>
<evidence type="ECO:0000313" key="3">
    <source>
        <dbReference type="Proteomes" id="UP000327085"/>
    </source>
</evidence>
<gene>
    <name evidence="2" type="ORF">ALMOND_2B004755</name>
</gene>